<evidence type="ECO:0000313" key="2">
    <source>
        <dbReference type="Proteomes" id="UP000323506"/>
    </source>
</evidence>
<accession>A0A5D2HKR7</accession>
<dbReference type="EMBL" id="CM017688">
    <property type="protein sequence ID" value="TYH30841.1"/>
    <property type="molecule type" value="Genomic_DNA"/>
</dbReference>
<dbReference type="AlphaFoldDB" id="A0A5D2HKR7"/>
<sequence length="71" mass="7981">MKSQVSKLVLKIFTSRIKAPIFYKSSPSFCNFLIIVRESPSISTFSNPRCRPRRIACIYAIASAAKTDDPL</sequence>
<protein>
    <submittedName>
        <fullName evidence="1">Uncharacterized protein</fullName>
    </submittedName>
</protein>
<proteinExistence type="predicted"/>
<organism evidence="1 2">
    <name type="scientific">Gossypium darwinii</name>
    <name type="common">Darwin's cotton</name>
    <name type="synonym">Gossypium barbadense var. darwinii</name>
    <dbReference type="NCBI Taxonomy" id="34276"/>
    <lineage>
        <taxon>Eukaryota</taxon>
        <taxon>Viridiplantae</taxon>
        <taxon>Streptophyta</taxon>
        <taxon>Embryophyta</taxon>
        <taxon>Tracheophyta</taxon>
        <taxon>Spermatophyta</taxon>
        <taxon>Magnoliopsida</taxon>
        <taxon>eudicotyledons</taxon>
        <taxon>Gunneridae</taxon>
        <taxon>Pentapetalae</taxon>
        <taxon>rosids</taxon>
        <taxon>malvids</taxon>
        <taxon>Malvales</taxon>
        <taxon>Malvaceae</taxon>
        <taxon>Malvoideae</taxon>
        <taxon>Gossypium</taxon>
    </lineage>
</organism>
<keyword evidence="2" id="KW-1185">Reference proteome</keyword>
<reference evidence="1 2" key="1">
    <citation type="submission" date="2019-06" db="EMBL/GenBank/DDBJ databases">
        <title>WGS assembly of Gossypium darwinii.</title>
        <authorList>
            <person name="Chen Z.J."/>
            <person name="Sreedasyam A."/>
            <person name="Ando A."/>
            <person name="Song Q."/>
            <person name="De L."/>
            <person name="Hulse-Kemp A."/>
            <person name="Ding M."/>
            <person name="Ye W."/>
            <person name="Kirkbride R."/>
            <person name="Jenkins J."/>
            <person name="Plott C."/>
            <person name="Lovell J."/>
            <person name="Lin Y.-M."/>
            <person name="Vaughn R."/>
            <person name="Liu B."/>
            <person name="Li W."/>
            <person name="Simpson S."/>
            <person name="Scheffler B."/>
            <person name="Saski C."/>
            <person name="Grover C."/>
            <person name="Hu G."/>
            <person name="Conover J."/>
            <person name="Carlson J."/>
            <person name="Shu S."/>
            <person name="Boston L."/>
            <person name="Williams M."/>
            <person name="Peterson D."/>
            <person name="Mcgee K."/>
            <person name="Jones D."/>
            <person name="Wendel J."/>
            <person name="Stelly D."/>
            <person name="Grimwood J."/>
            <person name="Schmutz J."/>
        </authorList>
    </citation>
    <scope>NUCLEOTIDE SEQUENCE [LARGE SCALE GENOMIC DNA]</scope>
    <source>
        <strain evidence="1">1808015.09</strain>
    </source>
</reference>
<gene>
    <name evidence="1" type="ORF">ES288_A01G126700v1</name>
</gene>
<evidence type="ECO:0000313" key="1">
    <source>
        <dbReference type="EMBL" id="TYH30841.1"/>
    </source>
</evidence>
<dbReference type="Proteomes" id="UP000323506">
    <property type="component" value="Chromosome A01"/>
</dbReference>
<name>A0A5D2HKR7_GOSDA</name>